<dbReference type="AlphaFoldDB" id="A0A174QPS3"/>
<dbReference type="Proteomes" id="UP001060104">
    <property type="component" value="Chromosome"/>
</dbReference>
<dbReference type="Proteomes" id="UP000095606">
    <property type="component" value="Unassembled WGS sequence"/>
</dbReference>
<evidence type="ECO:0000313" key="5">
    <source>
        <dbReference type="Proteomes" id="UP000095606"/>
    </source>
</evidence>
<reference evidence="4" key="2">
    <citation type="submission" date="2019-11" db="EMBL/GenBank/DDBJ databases">
        <authorList>
            <person name="Feng L."/>
        </authorList>
    </citation>
    <scope>NUCLEOTIDE SEQUENCE</scope>
    <source>
        <strain evidence="4">BfaecisLFYP10</strain>
    </source>
</reference>
<feature type="signal peptide" evidence="1">
    <location>
        <begin position="1"/>
        <end position="27"/>
    </location>
</feature>
<dbReference type="EMBL" id="CP103141">
    <property type="protein sequence ID" value="UVQ74781.1"/>
    <property type="molecule type" value="Genomic_DNA"/>
</dbReference>
<dbReference type="GeneID" id="75113191"/>
<evidence type="ECO:0000313" key="2">
    <source>
        <dbReference type="EMBL" id="CUP75232.1"/>
    </source>
</evidence>
<accession>A0A6N2W2C4</accession>
<evidence type="ECO:0000313" key="3">
    <source>
        <dbReference type="EMBL" id="UVQ74781.1"/>
    </source>
</evidence>
<dbReference type="EMBL" id="CZAE01000017">
    <property type="protein sequence ID" value="CUP75232.1"/>
    <property type="molecule type" value="Genomic_DNA"/>
</dbReference>
<evidence type="ECO:0000313" key="6">
    <source>
        <dbReference type="Proteomes" id="UP001060104"/>
    </source>
</evidence>
<dbReference type="RefSeq" id="WP_004318675.1">
    <property type="nucleotide sequence ID" value="NZ_CACRSZ010000056.1"/>
</dbReference>
<organism evidence="2 5">
    <name type="scientific">Bacteroides faecis</name>
    <dbReference type="NCBI Taxonomy" id="674529"/>
    <lineage>
        <taxon>Bacteria</taxon>
        <taxon>Pseudomonadati</taxon>
        <taxon>Bacteroidota</taxon>
        <taxon>Bacteroidia</taxon>
        <taxon>Bacteroidales</taxon>
        <taxon>Bacteroidaceae</taxon>
        <taxon>Bacteroides</taxon>
    </lineage>
</organism>
<keyword evidence="6" id="KW-1185">Reference proteome</keyword>
<evidence type="ECO:0000256" key="1">
    <source>
        <dbReference type="SAM" id="SignalP"/>
    </source>
</evidence>
<gene>
    <name evidence="4" type="ORF">BFLFYP10_02659</name>
    <name evidence="2" type="ORF">ERS852461_03293</name>
    <name evidence="3" type="ORF">NXY30_28320</name>
</gene>
<keyword evidence="1" id="KW-0732">Signal</keyword>
<dbReference type="InterPro" id="IPR021958">
    <property type="entry name" value="DUF3575"/>
</dbReference>
<protein>
    <submittedName>
        <fullName evidence="3">DUF3575 domain-containing protein</fullName>
    </submittedName>
    <submittedName>
        <fullName evidence="2">Protein of uncharacterized function (DUF3575)</fullName>
    </submittedName>
</protein>
<name>A0A174QPS3_9BACE</name>
<dbReference type="Pfam" id="PF12099">
    <property type="entry name" value="DUF3575"/>
    <property type="match status" value="1"/>
</dbReference>
<reference evidence="3" key="3">
    <citation type="submission" date="2022-08" db="EMBL/GenBank/DDBJ databases">
        <title>Genome Sequencing of Bacteroides fragilis Group Isolates with Nanopore Technology.</title>
        <authorList>
            <person name="Tisza M.J."/>
            <person name="Smith D."/>
            <person name="Dekker J.P."/>
        </authorList>
    </citation>
    <scope>NUCLEOTIDE SEQUENCE</scope>
    <source>
        <strain evidence="3">BFG-527</strain>
    </source>
</reference>
<feature type="chain" id="PRO_5014252344" evidence="1">
    <location>
        <begin position="28"/>
        <end position="188"/>
    </location>
</feature>
<reference evidence="2 5" key="1">
    <citation type="submission" date="2015-09" db="EMBL/GenBank/DDBJ databases">
        <authorList>
            <consortium name="Pathogen Informatics"/>
        </authorList>
    </citation>
    <scope>NUCLEOTIDE SEQUENCE [LARGE SCALE GENOMIC DNA]</scope>
    <source>
        <strain evidence="2 5">2789STDY5834846</strain>
    </source>
</reference>
<sequence>MNLNRKKYFLCFACVLACLVYSDKVSAQFYSVRTNLVGLGTGNLNVEGSMAFSTHWSAHLPVQYNPFRLWDDGKLKNFTVQPGVRYWMRETYGRGCFIGLHGVFSIYNAGGLFGHRYRYEGTAFGGGLSAGLVRPLSRRWNLEFELGLGVVWADWERYRCVNCGKRTGKGSGVYVTPTRTAVNLVYLF</sequence>
<evidence type="ECO:0000313" key="4">
    <source>
        <dbReference type="EMBL" id="VYT36007.1"/>
    </source>
</evidence>
<dbReference type="EMBL" id="CACRSZ010000056">
    <property type="protein sequence ID" value="VYT36007.1"/>
    <property type="molecule type" value="Genomic_DNA"/>
</dbReference>
<accession>A0A174QPS3</accession>
<proteinExistence type="predicted"/>